<evidence type="ECO:0000256" key="9">
    <source>
        <dbReference type="ARBA" id="ARBA00022960"/>
    </source>
</evidence>
<dbReference type="SUPFAM" id="SSF69189">
    <property type="entry name" value="Penicillin-binding protein associated domain"/>
    <property type="match status" value="1"/>
</dbReference>
<feature type="active site" description="Proton acceptor" evidence="13">
    <location>
        <position position="65"/>
    </location>
</feature>
<dbReference type="PRINTS" id="PR00725">
    <property type="entry name" value="DADACBPTASE1"/>
</dbReference>
<evidence type="ECO:0000256" key="10">
    <source>
        <dbReference type="ARBA" id="ARBA00022984"/>
    </source>
</evidence>
<gene>
    <name evidence="17" type="ORF">CDQ84_01250</name>
</gene>
<keyword evidence="7" id="KW-0732">Signal</keyword>
<reference evidence="17 18" key="1">
    <citation type="submission" date="2017-06" db="EMBL/GenBank/DDBJ databases">
        <title>Investigating the central metabolism of Clostridium thermosuccinogenes.</title>
        <authorList>
            <person name="Koendjbiharie J.G."/>
            <person name="van Kranenburg R."/>
        </authorList>
    </citation>
    <scope>NUCLEOTIDE SEQUENCE [LARGE SCALE GENOMIC DNA]</scope>
    <source>
        <strain evidence="17 18">DSM 5806</strain>
    </source>
</reference>
<evidence type="ECO:0000256" key="15">
    <source>
        <dbReference type="RuleBase" id="RU004016"/>
    </source>
</evidence>
<dbReference type="Pfam" id="PF07943">
    <property type="entry name" value="PBP5_C"/>
    <property type="match status" value="1"/>
</dbReference>
<dbReference type="GO" id="GO:0006508">
    <property type="term" value="P:proteolysis"/>
    <property type="evidence" value="ECO:0007669"/>
    <property type="project" value="UniProtKB-KW"/>
</dbReference>
<dbReference type="InterPro" id="IPR012338">
    <property type="entry name" value="Beta-lactam/transpept-like"/>
</dbReference>
<dbReference type="Gene3D" id="3.40.710.10">
    <property type="entry name" value="DD-peptidase/beta-lactamase superfamily"/>
    <property type="match status" value="1"/>
</dbReference>
<evidence type="ECO:0000256" key="6">
    <source>
        <dbReference type="ARBA" id="ARBA00022670"/>
    </source>
</evidence>
<keyword evidence="6" id="KW-0645">Protease</keyword>
<feature type="binding site" evidence="14">
    <location>
        <position position="218"/>
    </location>
    <ligand>
        <name>substrate</name>
    </ligand>
</feature>
<dbReference type="EMBL" id="NIOJ01000002">
    <property type="protein sequence ID" value="PNU01426.1"/>
    <property type="molecule type" value="Genomic_DNA"/>
</dbReference>
<evidence type="ECO:0000256" key="13">
    <source>
        <dbReference type="PIRSR" id="PIRSR618044-1"/>
    </source>
</evidence>
<dbReference type="GO" id="GO:0009002">
    <property type="term" value="F:serine-type D-Ala-D-Ala carboxypeptidase activity"/>
    <property type="evidence" value="ECO:0007669"/>
    <property type="project" value="UniProtKB-EC"/>
</dbReference>
<keyword evidence="5 17" id="KW-0121">Carboxypeptidase</keyword>
<dbReference type="InterPro" id="IPR037167">
    <property type="entry name" value="Peptidase_S11_C_sf"/>
</dbReference>
<dbReference type="GO" id="GO:0009252">
    <property type="term" value="P:peptidoglycan biosynthetic process"/>
    <property type="evidence" value="ECO:0007669"/>
    <property type="project" value="UniProtKB-UniPathway"/>
</dbReference>
<evidence type="ECO:0000256" key="14">
    <source>
        <dbReference type="PIRSR" id="PIRSR618044-2"/>
    </source>
</evidence>
<dbReference type="Gene3D" id="2.60.410.10">
    <property type="entry name" value="D-Ala-D-Ala carboxypeptidase, C-terminal domain"/>
    <property type="match status" value="1"/>
</dbReference>
<dbReference type="Proteomes" id="UP000236151">
    <property type="component" value="Unassembled WGS sequence"/>
</dbReference>
<dbReference type="InterPro" id="IPR018044">
    <property type="entry name" value="Peptidase_S11"/>
</dbReference>
<keyword evidence="18" id="KW-1185">Reference proteome</keyword>
<dbReference type="PANTHER" id="PTHR21581:SF33">
    <property type="entry name" value="D-ALANYL-D-ALANINE CARBOXYPEPTIDASE DACB"/>
    <property type="match status" value="1"/>
</dbReference>
<accession>A0A2K2FMH1</accession>
<dbReference type="PANTHER" id="PTHR21581">
    <property type="entry name" value="D-ALANYL-D-ALANINE CARBOXYPEPTIDASE"/>
    <property type="match status" value="1"/>
</dbReference>
<evidence type="ECO:0000259" key="16">
    <source>
        <dbReference type="SMART" id="SM00936"/>
    </source>
</evidence>
<dbReference type="Pfam" id="PF00768">
    <property type="entry name" value="Peptidase_S11"/>
    <property type="match status" value="1"/>
</dbReference>
<dbReference type="OrthoDB" id="9791132at2"/>
<name>A0A2K2FMH1_9CLOT</name>
<evidence type="ECO:0000313" key="18">
    <source>
        <dbReference type="Proteomes" id="UP000236151"/>
    </source>
</evidence>
<evidence type="ECO:0000256" key="3">
    <source>
        <dbReference type="ARBA" id="ARBA00007164"/>
    </source>
</evidence>
<keyword evidence="9" id="KW-0133">Cell shape</keyword>
<comment type="similarity">
    <text evidence="3 15">Belongs to the peptidase S11 family.</text>
</comment>
<dbReference type="SMART" id="SM00936">
    <property type="entry name" value="PBP5_C"/>
    <property type="match status" value="1"/>
</dbReference>
<dbReference type="AlphaFoldDB" id="A0A2K2FMH1"/>
<dbReference type="SUPFAM" id="SSF56601">
    <property type="entry name" value="beta-lactamase/transpeptidase-like"/>
    <property type="match status" value="1"/>
</dbReference>
<organism evidence="17 18">
    <name type="scientific">Clostridium thermosuccinogenes</name>
    <dbReference type="NCBI Taxonomy" id="84032"/>
    <lineage>
        <taxon>Bacteria</taxon>
        <taxon>Bacillati</taxon>
        <taxon>Bacillota</taxon>
        <taxon>Clostridia</taxon>
        <taxon>Eubacteriales</taxon>
        <taxon>Clostridiaceae</taxon>
        <taxon>Clostridium</taxon>
    </lineage>
</organism>
<evidence type="ECO:0000256" key="12">
    <source>
        <dbReference type="ARBA" id="ARBA00034000"/>
    </source>
</evidence>
<dbReference type="GO" id="GO:0008360">
    <property type="term" value="P:regulation of cell shape"/>
    <property type="evidence" value="ECO:0007669"/>
    <property type="project" value="UniProtKB-KW"/>
</dbReference>
<keyword evidence="10" id="KW-0573">Peptidoglycan synthesis</keyword>
<feature type="active site" description="Acyl-ester intermediate" evidence="13">
    <location>
        <position position="62"/>
    </location>
</feature>
<evidence type="ECO:0000256" key="5">
    <source>
        <dbReference type="ARBA" id="ARBA00022645"/>
    </source>
</evidence>
<comment type="catalytic activity">
    <reaction evidence="12">
        <text>Preferential cleavage: (Ac)2-L-Lys-D-Ala-|-D-Ala. Also transpeptidation of peptidyl-alanyl moieties that are N-acyl substituents of D-alanine.</text>
        <dbReference type="EC" id="3.4.16.4"/>
    </reaction>
</comment>
<dbReference type="InterPro" id="IPR012907">
    <property type="entry name" value="Peptidase_S11_C"/>
</dbReference>
<evidence type="ECO:0000256" key="11">
    <source>
        <dbReference type="ARBA" id="ARBA00023316"/>
    </source>
</evidence>
<dbReference type="EC" id="3.4.16.4" evidence="4"/>
<proteinExistence type="inferred from homology"/>
<keyword evidence="8" id="KW-0378">Hydrolase</keyword>
<sequence>MGAFADDIYEGTSNIPVFSESVEASVPVEPPKIDAGSAIVMDAMTGRVLYEKDAYSKKPMASTTKIMTAILAIEHGNLDDMVTVSKRAAAIGGSTIHLRAGEKLSLRDLLYGLMLNSGNDAAIAIAEHIGGTVERFAEMMTEKARQLGAKNTNFKTPHGLDNPDHYSTAYDLALITRYALGNETFNQIVRTQTAQIQGRSLYNTNEMLDLYPGADGVKTGYTSKAGRCLVTSATRGNRRYISVVLNCSSRTARAKSSRSILDYAFDNYKMYTLVKTNDVLARVPVIKGIRKDISILPVDEIHLPLREDEVENLKAKIDLPDQFHAPVDSGIEVGSIKYVVNGKVIASTSLKTGPGVRRKEFFDYFLQVIEQWVKSVRISG</sequence>
<evidence type="ECO:0000313" key="17">
    <source>
        <dbReference type="EMBL" id="PNU01426.1"/>
    </source>
</evidence>
<evidence type="ECO:0000256" key="2">
    <source>
        <dbReference type="ARBA" id="ARBA00004752"/>
    </source>
</evidence>
<dbReference type="GO" id="GO:0071555">
    <property type="term" value="P:cell wall organization"/>
    <property type="evidence" value="ECO:0007669"/>
    <property type="project" value="UniProtKB-KW"/>
</dbReference>
<feature type="domain" description="Peptidase S11 D-Ala-D-Ala carboxypeptidase A C-terminal" evidence="16">
    <location>
        <begin position="268"/>
        <end position="358"/>
    </location>
</feature>
<evidence type="ECO:0000256" key="8">
    <source>
        <dbReference type="ARBA" id="ARBA00022801"/>
    </source>
</evidence>
<keyword evidence="11" id="KW-0961">Cell wall biogenesis/degradation</keyword>
<comment type="pathway">
    <text evidence="2">Cell wall biogenesis; peptidoglycan biosynthesis.</text>
</comment>
<dbReference type="UniPathway" id="UPA00219"/>
<evidence type="ECO:0000256" key="1">
    <source>
        <dbReference type="ARBA" id="ARBA00003217"/>
    </source>
</evidence>
<protein>
    <recommendedName>
        <fullName evidence="4">serine-type D-Ala-D-Ala carboxypeptidase</fullName>
        <ecNumber evidence="4">3.4.16.4</ecNumber>
    </recommendedName>
</protein>
<dbReference type="KEGG" id="cthd:CDO33_04490"/>
<dbReference type="InterPro" id="IPR001967">
    <property type="entry name" value="Peptidase_S11_N"/>
</dbReference>
<comment type="caution">
    <text evidence="17">The sequence shown here is derived from an EMBL/GenBank/DDBJ whole genome shotgun (WGS) entry which is preliminary data.</text>
</comment>
<evidence type="ECO:0000256" key="7">
    <source>
        <dbReference type="ARBA" id="ARBA00022729"/>
    </source>
</evidence>
<evidence type="ECO:0000256" key="4">
    <source>
        <dbReference type="ARBA" id="ARBA00012448"/>
    </source>
</evidence>
<feature type="active site" evidence="13">
    <location>
        <position position="117"/>
    </location>
</feature>
<dbReference type="InterPro" id="IPR015956">
    <property type="entry name" value="Peniciliin-bd_prot_C_sf"/>
</dbReference>
<comment type="function">
    <text evidence="1">Removes C-terminal D-alanyl residues from sugar-peptide cell wall precursors.</text>
</comment>